<reference evidence="1 2" key="1">
    <citation type="journal article" date="2016" name="Front. Microbiol.">
        <title>Genomic Resource of Rice Seed Associated Bacteria.</title>
        <authorList>
            <person name="Midha S."/>
            <person name="Bansal K."/>
            <person name="Sharma S."/>
            <person name="Kumar N."/>
            <person name="Patil P.P."/>
            <person name="Chaudhry V."/>
            <person name="Patil P.B."/>
        </authorList>
    </citation>
    <scope>NUCLEOTIDE SEQUENCE [LARGE SCALE GENOMIC DNA]</scope>
    <source>
        <strain evidence="1 2">NS319</strain>
    </source>
</reference>
<dbReference type="EMBL" id="LDTD01000024">
    <property type="protein sequence ID" value="KTT72801.1"/>
    <property type="molecule type" value="Genomic_DNA"/>
</dbReference>
<sequence>MVGGGEFGRGLDRPFVERQLTIAVAVELGVSLTPRGEIFLAGDRAVAVLVVAVEALLLARAGGGFG</sequence>
<proteinExistence type="predicted"/>
<organism evidence="1 2">
    <name type="scientific">Sphingomonas sanguinis</name>
    <dbReference type="NCBI Taxonomy" id="33051"/>
    <lineage>
        <taxon>Bacteria</taxon>
        <taxon>Pseudomonadati</taxon>
        <taxon>Pseudomonadota</taxon>
        <taxon>Alphaproteobacteria</taxon>
        <taxon>Sphingomonadales</taxon>
        <taxon>Sphingomonadaceae</taxon>
        <taxon>Sphingomonas</taxon>
    </lineage>
</organism>
<evidence type="ECO:0000313" key="1">
    <source>
        <dbReference type="EMBL" id="KTT72801.1"/>
    </source>
</evidence>
<dbReference type="Proteomes" id="UP000072867">
    <property type="component" value="Unassembled WGS sequence"/>
</dbReference>
<dbReference type="AlphaFoldDB" id="A0A147I3Q2"/>
<gene>
    <name evidence="1" type="ORF">NS319_04330</name>
</gene>
<comment type="caution">
    <text evidence="1">The sequence shown here is derived from an EMBL/GenBank/DDBJ whole genome shotgun (WGS) entry which is preliminary data.</text>
</comment>
<protein>
    <submittedName>
        <fullName evidence="1">Uncharacterized protein</fullName>
    </submittedName>
</protein>
<evidence type="ECO:0000313" key="2">
    <source>
        <dbReference type="Proteomes" id="UP000072867"/>
    </source>
</evidence>
<accession>A0A147I3Q2</accession>
<name>A0A147I3Q2_9SPHN</name>
<dbReference type="PATRIC" id="fig|33051.3.peg.1765"/>